<accession>A0AAV2T8Y1</accession>
<feature type="region of interest" description="Disordered" evidence="7">
    <location>
        <begin position="334"/>
        <end position="361"/>
    </location>
</feature>
<name>A0AAV2T8Y1_CALDB</name>
<dbReference type="GO" id="GO:0048468">
    <property type="term" value="P:cell development"/>
    <property type="evidence" value="ECO:0007669"/>
    <property type="project" value="UniProtKB-ARBA"/>
</dbReference>
<evidence type="ECO:0000259" key="8">
    <source>
        <dbReference type="PROSITE" id="PS51818"/>
    </source>
</evidence>
<dbReference type="InterPro" id="IPR023082">
    <property type="entry name" value="Homeo_prospero_dom"/>
</dbReference>
<dbReference type="GO" id="GO:0000981">
    <property type="term" value="F:DNA-binding transcription factor activity, RNA polymerase II-specific"/>
    <property type="evidence" value="ECO:0007669"/>
    <property type="project" value="TreeGrafter"/>
</dbReference>
<comment type="caution">
    <text evidence="9">The sequence shown here is derived from an EMBL/GenBank/DDBJ whole genome shotgun (WGS) entry which is preliminary data.</text>
</comment>
<dbReference type="AlphaFoldDB" id="A0AAV2T8Y1"/>
<feature type="compositionally biased region" description="Polar residues" evidence="7">
    <location>
        <begin position="334"/>
        <end position="350"/>
    </location>
</feature>
<keyword evidence="6" id="KW-0539">Nucleus</keyword>
<dbReference type="GO" id="GO:0007399">
    <property type="term" value="P:nervous system development"/>
    <property type="evidence" value="ECO:0007669"/>
    <property type="project" value="UniProtKB-ARBA"/>
</dbReference>
<dbReference type="EMBL" id="CAXLJL010000112">
    <property type="protein sequence ID" value="CAL5131902.1"/>
    <property type="molecule type" value="Genomic_DNA"/>
</dbReference>
<keyword evidence="3" id="KW-0238">DNA-binding</keyword>
<feature type="domain" description="Prospero" evidence="8">
    <location>
        <begin position="458"/>
        <end position="608"/>
    </location>
</feature>
<dbReference type="InterPro" id="IPR037131">
    <property type="entry name" value="Homeo_prospero_dom_sf"/>
</dbReference>
<evidence type="ECO:0000256" key="5">
    <source>
        <dbReference type="ARBA" id="ARBA00023163"/>
    </source>
</evidence>
<organism evidence="9 10">
    <name type="scientific">Calicophoron daubneyi</name>
    <name type="common">Rumen fluke</name>
    <name type="synonym">Paramphistomum daubneyi</name>
    <dbReference type="NCBI Taxonomy" id="300641"/>
    <lineage>
        <taxon>Eukaryota</taxon>
        <taxon>Metazoa</taxon>
        <taxon>Spiralia</taxon>
        <taxon>Lophotrochozoa</taxon>
        <taxon>Platyhelminthes</taxon>
        <taxon>Trematoda</taxon>
        <taxon>Digenea</taxon>
        <taxon>Plagiorchiida</taxon>
        <taxon>Pronocephalata</taxon>
        <taxon>Paramphistomoidea</taxon>
        <taxon>Paramphistomidae</taxon>
        <taxon>Calicophoron</taxon>
    </lineage>
</organism>
<keyword evidence="2" id="KW-0805">Transcription regulation</keyword>
<sequence length="608" mass="69071">MDRTRLLNQSKEEYTNSTPLTKLKQPNGHSEKFLLNNPFAYSDSSSSDLQSPILPDTLSMDDGYATLSSLSSLMSTHGKITPLIQTSTVHPNSIYTHSPNTFPINSLSHQQTPIATIPLAYPQWYTHVSPGFGPFWNSLSPLREHLQHNQQSVMMSQPTVHAVTGHSVLPQFAHLPFPLFDHTNQSRLQTQYSIPGTTLESGQTHSHNRVHNASSAFTRYSPYRRDATCVESGSKPASPIGGETQVNYQCLLSRVRQEMIGIIDNNLRQIQHYLCENTEKAVPESKHIDRVDYAPLNLKSDPNVKVSPTTSAGKIDNSEKFMLGSILRTDMQANQSGSNRSIKTGVTPNKSTRHGSCENQTPIGKAETRLKPVGLKRRRLRIRAGGRRLRIRQLVGKPDRQIKTSDRSTDANITSVDGTLDLRLRPGELDQLMLDESQSPFLLHTPDSRDLCESLVKTTVLTASHLKRAKMMFMFARYPNSTLIKSFFPDVTFSRSTTAQLVKWFSNFREFFYIQIEKHTRMCYAESRLSELTIRREHELFTTLEQHYNKDREIVTPEEFLLTTQLAVREFFNAISTQKDKSPTWKKSIYKTVALLDTDFPHFLKFVK</sequence>
<evidence type="ECO:0000256" key="4">
    <source>
        <dbReference type="ARBA" id="ARBA00023155"/>
    </source>
</evidence>
<keyword evidence="5" id="KW-0804">Transcription</keyword>
<evidence type="ECO:0000256" key="2">
    <source>
        <dbReference type="ARBA" id="ARBA00023015"/>
    </source>
</evidence>
<evidence type="ECO:0000256" key="1">
    <source>
        <dbReference type="ARBA" id="ARBA00004123"/>
    </source>
</evidence>
<dbReference type="Pfam" id="PF05044">
    <property type="entry name" value="HPD"/>
    <property type="match status" value="1"/>
</dbReference>
<dbReference type="Gene3D" id="1.10.10.500">
    <property type="entry name" value="Homeo-prospero domain"/>
    <property type="match status" value="1"/>
</dbReference>
<evidence type="ECO:0000256" key="7">
    <source>
        <dbReference type="SAM" id="MobiDB-lite"/>
    </source>
</evidence>
<dbReference type="PROSITE" id="PS51818">
    <property type="entry name" value="HOMEO_PROSPERO"/>
    <property type="match status" value="1"/>
</dbReference>
<dbReference type="SUPFAM" id="SSF46689">
    <property type="entry name" value="Homeodomain-like"/>
    <property type="match status" value="1"/>
</dbReference>
<comment type="subcellular location">
    <subcellularLocation>
        <location evidence="1">Nucleus</location>
    </subcellularLocation>
</comment>
<evidence type="ECO:0000256" key="6">
    <source>
        <dbReference type="ARBA" id="ARBA00023242"/>
    </source>
</evidence>
<dbReference type="GO" id="GO:0000978">
    <property type="term" value="F:RNA polymerase II cis-regulatory region sequence-specific DNA binding"/>
    <property type="evidence" value="ECO:0007669"/>
    <property type="project" value="TreeGrafter"/>
</dbReference>
<reference evidence="9" key="1">
    <citation type="submission" date="2024-06" db="EMBL/GenBank/DDBJ databases">
        <authorList>
            <person name="Liu X."/>
            <person name="Lenzi L."/>
            <person name="Haldenby T S."/>
            <person name="Uol C."/>
        </authorList>
    </citation>
    <scope>NUCLEOTIDE SEQUENCE</scope>
</reference>
<dbReference type="InterPro" id="IPR039350">
    <property type="entry name" value="Prospero_homeodomain"/>
</dbReference>
<evidence type="ECO:0000313" key="9">
    <source>
        <dbReference type="EMBL" id="CAL5131902.1"/>
    </source>
</evidence>
<dbReference type="Proteomes" id="UP001497525">
    <property type="component" value="Unassembled WGS sequence"/>
</dbReference>
<keyword evidence="4" id="KW-0371">Homeobox</keyword>
<dbReference type="GO" id="GO:0005634">
    <property type="term" value="C:nucleus"/>
    <property type="evidence" value="ECO:0007669"/>
    <property type="project" value="UniProtKB-SubCell"/>
</dbReference>
<dbReference type="InterPro" id="IPR009057">
    <property type="entry name" value="Homeodomain-like_sf"/>
</dbReference>
<dbReference type="PANTHER" id="PTHR12198">
    <property type="entry name" value="HOMEOBOX PROTEIN PROSPERO/PROX-1/CEH-26"/>
    <property type="match status" value="1"/>
</dbReference>
<gene>
    <name evidence="9" type="ORF">CDAUBV1_LOCUS4436</name>
</gene>
<evidence type="ECO:0000313" key="10">
    <source>
        <dbReference type="Proteomes" id="UP001497525"/>
    </source>
</evidence>
<proteinExistence type="predicted"/>
<dbReference type="PANTHER" id="PTHR12198:SF0">
    <property type="entry name" value="HOMEOBOX PROTEIN PROSPERO"/>
    <property type="match status" value="1"/>
</dbReference>
<evidence type="ECO:0000256" key="3">
    <source>
        <dbReference type="ARBA" id="ARBA00023125"/>
    </source>
</evidence>
<protein>
    <recommendedName>
        <fullName evidence="8">Prospero domain-containing protein</fullName>
    </recommendedName>
</protein>